<organism evidence="1 2">
    <name type="scientific">Amanita muscaria (strain Koide BX008)</name>
    <dbReference type="NCBI Taxonomy" id="946122"/>
    <lineage>
        <taxon>Eukaryota</taxon>
        <taxon>Fungi</taxon>
        <taxon>Dikarya</taxon>
        <taxon>Basidiomycota</taxon>
        <taxon>Agaricomycotina</taxon>
        <taxon>Agaricomycetes</taxon>
        <taxon>Agaricomycetidae</taxon>
        <taxon>Agaricales</taxon>
        <taxon>Pluteineae</taxon>
        <taxon>Amanitaceae</taxon>
        <taxon>Amanita</taxon>
    </lineage>
</organism>
<proteinExistence type="predicted"/>
<dbReference type="Proteomes" id="UP000054549">
    <property type="component" value="Unassembled WGS sequence"/>
</dbReference>
<feature type="non-terminal residue" evidence="1">
    <location>
        <position position="1"/>
    </location>
</feature>
<dbReference type="OrthoDB" id="411632at2759"/>
<reference evidence="1 2" key="1">
    <citation type="submission" date="2014-04" db="EMBL/GenBank/DDBJ databases">
        <title>Evolutionary Origins and Diversification of the Mycorrhizal Mutualists.</title>
        <authorList>
            <consortium name="DOE Joint Genome Institute"/>
            <consortium name="Mycorrhizal Genomics Consortium"/>
            <person name="Kohler A."/>
            <person name="Kuo A."/>
            <person name="Nagy L.G."/>
            <person name="Floudas D."/>
            <person name="Copeland A."/>
            <person name="Barry K.W."/>
            <person name="Cichocki N."/>
            <person name="Veneault-Fourrey C."/>
            <person name="LaButti K."/>
            <person name="Lindquist E.A."/>
            <person name="Lipzen A."/>
            <person name="Lundell T."/>
            <person name="Morin E."/>
            <person name="Murat C."/>
            <person name="Riley R."/>
            <person name="Ohm R."/>
            <person name="Sun H."/>
            <person name="Tunlid A."/>
            <person name="Henrissat B."/>
            <person name="Grigoriev I.V."/>
            <person name="Hibbett D.S."/>
            <person name="Martin F."/>
        </authorList>
    </citation>
    <scope>NUCLEOTIDE SEQUENCE [LARGE SCALE GENOMIC DNA]</scope>
    <source>
        <strain evidence="1 2">Koide BX008</strain>
    </source>
</reference>
<dbReference type="HOGENOM" id="CLU_045862_0_0_1"/>
<accession>A0A0C2TB86</accession>
<dbReference type="EMBL" id="KN818253">
    <property type="protein sequence ID" value="KIL63974.1"/>
    <property type="molecule type" value="Genomic_DNA"/>
</dbReference>
<name>A0A0C2TB86_AMAMK</name>
<dbReference type="STRING" id="946122.A0A0C2TB86"/>
<feature type="non-terminal residue" evidence="1">
    <location>
        <position position="294"/>
    </location>
</feature>
<evidence type="ECO:0000313" key="2">
    <source>
        <dbReference type="Proteomes" id="UP000054549"/>
    </source>
</evidence>
<protein>
    <submittedName>
        <fullName evidence="1">Uncharacterized protein</fullName>
    </submittedName>
</protein>
<keyword evidence="2" id="KW-1185">Reference proteome</keyword>
<dbReference type="AlphaFoldDB" id="A0A0C2TB86"/>
<dbReference type="InParanoid" id="A0A0C2TB86"/>
<gene>
    <name evidence="1" type="ORF">M378DRAFT_38038</name>
</gene>
<sequence>RILLVSAFYRSSHSKHSDNAYTSWLDRFLGQISTDIYFFTSPDLESLILSSRPASFPLYLNTSFPTPFSIPPLLNFSSAYSTQQHNLDREKWRHSPDVYAIWNGKPYFVTQAIQNLERQGKVYDYVFWNDAGSFRDEHWYKEWPDPRRVEQVWTEAERLQGQSRGTSTSRDLVFFPVGGSPWFAHRWWKEHHGPLDVEFSEGSFFGGSPTAMHWFSQTFYAYHNHYLSRSFFIGKDQSIFNSLFLLFPDTFITMYFGDVPGMDIELFGGCCWKWWYYHFWFGDEQGGRKVREMW</sequence>
<evidence type="ECO:0000313" key="1">
    <source>
        <dbReference type="EMBL" id="KIL63974.1"/>
    </source>
</evidence>